<reference evidence="4" key="1">
    <citation type="submission" date="2017-02" db="UniProtKB">
        <authorList>
            <consortium name="WormBaseParasite"/>
        </authorList>
    </citation>
    <scope>IDENTIFICATION</scope>
</reference>
<dbReference type="OrthoDB" id="6265041at2759"/>
<accession>A0A0R3VUD5</accession>
<gene>
    <name evidence="2" type="ORF">TASK_LOCUS927</name>
</gene>
<dbReference type="WBParaSite" id="TASK_0000092601-mRNA-1">
    <property type="protein sequence ID" value="TASK_0000092601-mRNA-1"/>
    <property type="gene ID" value="TASK_0000092601"/>
</dbReference>
<protein>
    <submittedName>
        <fullName evidence="2 4">Uncharacterized protein</fullName>
    </submittedName>
</protein>
<sequence length="122" mass="14044">MSCRDIRKLIKRVEEDNQPTPTEPSSKPITFACAKLCLKEMLDIYEYLGPNRYTNDSKKDIETPIQAIPPCKYGLYGDLHAPCSTPSQTSQRTRQSCQQQQQQQQDPTSKEQRQSLQQKPLK</sequence>
<keyword evidence="3" id="KW-1185">Reference proteome</keyword>
<evidence type="ECO:0000313" key="3">
    <source>
        <dbReference type="Proteomes" id="UP000282613"/>
    </source>
</evidence>
<dbReference type="EMBL" id="UYRS01000163">
    <property type="protein sequence ID" value="VDK22176.1"/>
    <property type="molecule type" value="Genomic_DNA"/>
</dbReference>
<dbReference type="Proteomes" id="UP000282613">
    <property type="component" value="Unassembled WGS sequence"/>
</dbReference>
<feature type="compositionally biased region" description="Low complexity" evidence="1">
    <location>
        <begin position="82"/>
        <end position="105"/>
    </location>
</feature>
<evidence type="ECO:0000313" key="4">
    <source>
        <dbReference type="WBParaSite" id="TASK_0000092601-mRNA-1"/>
    </source>
</evidence>
<evidence type="ECO:0000313" key="2">
    <source>
        <dbReference type="EMBL" id="VDK22176.1"/>
    </source>
</evidence>
<evidence type="ECO:0000256" key="1">
    <source>
        <dbReference type="SAM" id="MobiDB-lite"/>
    </source>
</evidence>
<dbReference type="AlphaFoldDB" id="A0A0R3VUD5"/>
<name>A0A0R3VUD5_TAEAS</name>
<proteinExistence type="predicted"/>
<organism evidence="4">
    <name type="scientific">Taenia asiatica</name>
    <name type="common">Asian tapeworm</name>
    <dbReference type="NCBI Taxonomy" id="60517"/>
    <lineage>
        <taxon>Eukaryota</taxon>
        <taxon>Metazoa</taxon>
        <taxon>Spiralia</taxon>
        <taxon>Lophotrochozoa</taxon>
        <taxon>Platyhelminthes</taxon>
        <taxon>Cestoda</taxon>
        <taxon>Eucestoda</taxon>
        <taxon>Cyclophyllidea</taxon>
        <taxon>Taeniidae</taxon>
        <taxon>Taenia</taxon>
    </lineage>
</organism>
<feature type="region of interest" description="Disordered" evidence="1">
    <location>
        <begin position="82"/>
        <end position="122"/>
    </location>
</feature>
<reference evidence="2 3" key="2">
    <citation type="submission" date="2018-11" db="EMBL/GenBank/DDBJ databases">
        <authorList>
            <consortium name="Pathogen Informatics"/>
        </authorList>
    </citation>
    <scope>NUCLEOTIDE SEQUENCE [LARGE SCALE GENOMIC DNA]</scope>
</reference>